<sequence>MKVLNLIIKQKYFDAILAGRKVQEFREVRPTTIKKLLQLDADGFEVEDEHGNAQPIKYDAIQFYVGYNKDRDSALVEVLGAHCEVFVDADGNPITYEYGKDKGGNPLEWWAEQVVYDLGKVLSHNIRDKSKTI</sequence>
<gene>
    <name evidence="1" type="ORF">HMPREF2137_12585</name>
</gene>
<dbReference type="InterPro" id="IPR015947">
    <property type="entry name" value="PUA-like_sf"/>
</dbReference>
<dbReference type="OrthoDB" id="9814995at2"/>
<name>A0A096BIH7_9BACT</name>
<protein>
    <recommendedName>
        <fullName evidence="3">ASCH domain-containing protein</fullName>
    </recommendedName>
</protein>
<evidence type="ECO:0000313" key="1">
    <source>
        <dbReference type="EMBL" id="KGF32959.1"/>
    </source>
</evidence>
<dbReference type="Proteomes" id="UP000029556">
    <property type="component" value="Unassembled WGS sequence"/>
</dbReference>
<dbReference type="EMBL" id="JRNN01000096">
    <property type="protein sequence ID" value="KGF32959.1"/>
    <property type="molecule type" value="Genomic_DNA"/>
</dbReference>
<dbReference type="AlphaFoldDB" id="A0A096BIH7"/>
<organism evidence="1 2">
    <name type="scientific">Hoylesella buccalis DNF00853</name>
    <dbReference type="NCBI Taxonomy" id="1401074"/>
    <lineage>
        <taxon>Bacteria</taxon>
        <taxon>Pseudomonadati</taxon>
        <taxon>Bacteroidota</taxon>
        <taxon>Bacteroidia</taxon>
        <taxon>Bacteroidales</taxon>
        <taxon>Prevotellaceae</taxon>
        <taxon>Hoylesella</taxon>
    </lineage>
</organism>
<reference evidence="1 2" key="1">
    <citation type="submission" date="2014-07" db="EMBL/GenBank/DDBJ databases">
        <authorList>
            <person name="McCorrison J."/>
            <person name="Sanka R."/>
            <person name="Torralba M."/>
            <person name="Gillis M."/>
            <person name="Haft D.H."/>
            <person name="Methe B."/>
            <person name="Sutton G."/>
            <person name="Nelson K.E."/>
        </authorList>
    </citation>
    <scope>NUCLEOTIDE SEQUENCE [LARGE SCALE GENOMIC DNA]</scope>
    <source>
        <strain evidence="1 2">DNF00853</strain>
    </source>
</reference>
<evidence type="ECO:0000313" key="2">
    <source>
        <dbReference type="Proteomes" id="UP000029556"/>
    </source>
</evidence>
<dbReference type="RefSeq" id="WP_036875048.1">
    <property type="nucleotide sequence ID" value="NZ_JRNN01000096.1"/>
</dbReference>
<accession>A0A096BIH7</accession>
<evidence type="ECO:0008006" key="3">
    <source>
        <dbReference type="Google" id="ProtNLM"/>
    </source>
</evidence>
<proteinExistence type="predicted"/>
<dbReference type="SUPFAM" id="SSF88697">
    <property type="entry name" value="PUA domain-like"/>
    <property type="match status" value="1"/>
</dbReference>
<comment type="caution">
    <text evidence="1">The sequence shown here is derived from an EMBL/GenBank/DDBJ whole genome shotgun (WGS) entry which is preliminary data.</text>
</comment>